<dbReference type="GO" id="GO:0070403">
    <property type="term" value="F:NAD+ binding"/>
    <property type="evidence" value="ECO:0007669"/>
    <property type="project" value="InterPro"/>
</dbReference>
<comment type="subcellular location">
    <subcellularLocation>
        <location evidence="1">Mitochondrion</location>
    </subcellularLocation>
</comment>
<name>A0A427YKB5_9TREE</name>
<dbReference type="InterPro" id="IPR026590">
    <property type="entry name" value="Ssirtuin_cat_dom"/>
</dbReference>
<keyword evidence="5" id="KW-0520">NAD</keyword>
<dbReference type="EMBL" id="RSCD01000008">
    <property type="protein sequence ID" value="RSH91506.1"/>
    <property type="molecule type" value="Genomic_DNA"/>
</dbReference>
<dbReference type="PROSITE" id="PS50305">
    <property type="entry name" value="SIRTUIN"/>
    <property type="match status" value="1"/>
</dbReference>
<evidence type="ECO:0000256" key="7">
    <source>
        <dbReference type="PROSITE-ProRule" id="PRU00236"/>
    </source>
</evidence>
<dbReference type="InterPro" id="IPR003000">
    <property type="entry name" value="Sirtuin"/>
</dbReference>
<evidence type="ECO:0000313" key="10">
    <source>
        <dbReference type="EMBL" id="RSH91506.1"/>
    </source>
</evidence>
<dbReference type="SUPFAM" id="SSF52467">
    <property type="entry name" value="DHS-like NAD/FAD-binding domain"/>
    <property type="match status" value="1"/>
</dbReference>
<reference evidence="10 11" key="1">
    <citation type="submission" date="2018-11" db="EMBL/GenBank/DDBJ databases">
        <title>Genome sequence of Saitozyma podzolica DSM 27192.</title>
        <authorList>
            <person name="Aliyu H."/>
            <person name="Gorte O."/>
            <person name="Ochsenreither K."/>
        </authorList>
    </citation>
    <scope>NUCLEOTIDE SEQUENCE [LARGE SCALE GENOMIC DNA]</scope>
    <source>
        <strain evidence="10 11">DSM 27192</strain>
    </source>
</reference>
<dbReference type="InterPro" id="IPR029035">
    <property type="entry name" value="DHS-like_NAD/FAD-binding_dom"/>
</dbReference>
<keyword evidence="11" id="KW-1185">Reference proteome</keyword>
<evidence type="ECO:0000256" key="1">
    <source>
        <dbReference type="ARBA" id="ARBA00004173"/>
    </source>
</evidence>
<dbReference type="STRING" id="1890683.A0A427YKB5"/>
<dbReference type="InterPro" id="IPR050134">
    <property type="entry name" value="NAD-dep_sirtuin_deacylases"/>
</dbReference>
<evidence type="ECO:0000313" key="11">
    <source>
        <dbReference type="Proteomes" id="UP000279259"/>
    </source>
</evidence>
<keyword evidence="4" id="KW-0809">Transit peptide</keyword>
<dbReference type="PANTHER" id="PTHR11085">
    <property type="entry name" value="NAD-DEPENDENT PROTEIN DEACYLASE SIRTUIN-5, MITOCHONDRIAL-RELATED"/>
    <property type="match status" value="1"/>
</dbReference>
<dbReference type="InterPro" id="IPR026591">
    <property type="entry name" value="Sirtuin_cat_small_dom_sf"/>
</dbReference>
<protein>
    <recommendedName>
        <fullName evidence="9">Deacetylase sirtuin-type domain-containing protein</fullName>
    </recommendedName>
</protein>
<sequence>MVRISIPTLPPGPLLPPNELTRLPPTLAAAHLADFLERGRGRTLVITGAGVSVDSGIRAYRGKDGHYANPNYKPILYHELVEDTPRGELFRKRYWARSFLGYPPVRDARPNPTHIYVAALQALGLAPNLITQNVDNLHPKAASLILSSLPPQTRPPAPPSILELHGTLAKVHCLKHHHAQSRDDFQAELAGLNPIWDGEAKESERTGRRPRTNPDGDVDLPGADFTSFVVPTCRICAEEGIKSSIVKPNVVFFGETLTPHVRDTSLSLVSSASQILVLGTSLATYSAFRLVKQAAESGKEVLMISLGPSRADKLAGVDKMERKAGDVLRTYLDEVVKTNSGPEVDAVKAVLDQGVVITPPDVEGHGGGVTSEKWEAVEWFRER</sequence>
<dbReference type="GO" id="GO:0017136">
    <property type="term" value="F:histone deacetylase activity, NAD-dependent"/>
    <property type="evidence" value="ECO:0007669"/>
    <property type="project" value="TreeGrafter"/>
</dbReference>
<evidence type="ECO:0000256" key="4">
    <source>
        <dbReference type="ARBA" id="ARBA00022946"/>
    </source>
</evidence>
<comment type="similarity">
    <text evidence="2">Belongs to the sirtuin family. Class I subfamily.</text>
</comment>
<dbReference type="GO" id="GO:0005739">
    <property type="term" value="C:mitochondrion"/>
    <property type="evidence" value="ECO:0007669"/>
    <property type="project" value="UniProtKB-SubCell"/>
</dbReference>
<evidence type="ECO:0000256" key="5">
    <source>
        <dbReference type="ARBA" id="ARBA00023027"/>
    </source>
</evidence>
<dbReference type="AlphaFoldDB" id="A0A427YKB5"/>
<evidence type="ECO:0000256" key="8">
    <source>
        <dbReference type="SAM" id="MobiDB-lite"/>
    </source>
</evidence>
<feature type="compositionally biased region" description="Basic and acidic residues" evidence="8">
    <location>
        <begin position="198"/>
        <end position="207"/>
    </location>
</feature>
<dbReference type="PANTHER" id="PTHR11085:SF10">
    <property type="entry name" value="NAD-DEPENDENT PROTEIN DEACYLASE SIRTUIN-5, MITOCHONDRIAL-RELATED"/>
    <property type="match status" value="1"/>
</dbReference>
<dbReference type="Gene3D" id="3.40.50.1220">
    <property type="entry name" value="TPP-binding domain"/>
    <property type="match status" value="1"/>
</dbReference>
<comment type="caution">
    <text evidence="7">Lacks conserved residue(s) required for the propagation of feature annotation.</text>
</comment>
<dbReference type="Proteomes" id="UP000279259">
    <property type="component" value="Unassembled WGS sequence"/>
</dbReference>
<dbReference type="Gene3D" id="3.30.1600.10">
    <property type="entry name" value="SIR2/SIRT2 'Small Domain"/>
    <property type="match status" value="1"/>
</dbReference>
<evidence type="ECO:0000256" key="6">
    <source>
        <dbReference type="ARBA" id="ARBA00023128"/>
    </source>
</evidence>
<organism evidence="10 11">
    <name type="scientific">Saitozyma podzolica</name>
    <dbReference type="NCBI Taxonomy" id="1890683"/>
    <lineage>
        <taxon>Eukaryota</taxon>
        <taxon>Fungi</taxon>
        <taxon>Dikarya</taxon>
        <taxon>Basidiomycota</taxon>
        <taxon>Agaricomycotina</taxon>
        <taxon>Tremellomycetes</taxon>
        <taxon>Tremellales</taxon>
        <taxon>Trimorphomycetaceae</taxon>
        <taxon>Saitozyma</taxon>
    </lineage>
</organism>
<feature type="domain" description="Deacetylase sirtuin-type" evidence="9">
    <location>
        <begin position="22"/>
        <end position="338"/>
    </location>
</feature>
<gene>
    <name evidence="10" type="ORF">EHS25_009805</name>
</gene>
<dbReference type="OrthoDB" id="424302at2759"/>
<proteinExistence type="inferred from homology"/>
<dbReference type="Pfam" id="PF02146">
    <property type="entry name" value="SIR2"/>
    <property type="match status" value="1"/>
</dbReference>
<accession>A0A427YKB5</accession>
<feature type="region of interest" description="Disordered" evidence="8">
    <location>
        <begin position="196"/>
        <end position="220"/>
    </location>
</feature>
<keyword evidence="3" id="KW-0808">Transferase</keyword>
<comment type="caution">
    <text evidence="10">The sequence shown here is derived from an EMBL/GenBank/DDBJ whole genome shotgun (WGS) entry which is preliminary data.</text>
</comment>
<evidence type="ECO:0000256" key="3">
    <source>
        <dbReference type="ARBA" id="ARBA00022679"/>
    </source>
</evidence>
<keyword evidence="6" id="KW-0496">Mitochondrion</keyword>
<evidence type="ECO:0000259" key="9">
    <source>
        <dbReference type="PROSITE" id="PS50305"/>
    </source>
</evidence>
<evidence type="ECO:0000256" key="2">
    <source>
        <dbReference type="ARBA" id="ARBA00006924"/>
    </source>
</evidence>